<reference evidence="4 5" key="1">
    <citation type="submission" date="2020-04" db="EMBL/GenBank/DDBJ databases">
        <authorList>
            <person name="Laetsch R D."/>
            <person name="Stevens L."/>
            <person name="Kumar S."/>
            <person name="Blaxter L. M."/>
        </authorList>
    </citation>
    <scope>NUCLEOTIDE SEQUENCE [LARGE SCALE GENOMIC DNA]</scope>
</reference>
<dbReference type="SUPFAM" id="SSF56204">
    <property type="entry name" value="Hect, E3 ligase catalytic domain"/>
    <property type="match status" value="1"/>
</dbReference>
<dbReference type="EMBL" id="CADEPM010000011">
    <property type="protein sequence ID" value="CAB3410823.1"/>
    <property type="molecule type" value="Genomic_DNA"/>
</dbReference>
<dbReference type="InterPro" id="IPR035983">
    <property type="entry name" value="Hect_E3_ubiquitin_ligase"/>
</dbReference>
<dbReference type="Proteomes" id="UP000494206">
    <property type="component" value="Unassembled WGS sequence"/>
</dbReference>
<dbReference type="PROSITE" id="PS50237">
    <property type="entry name" value="HECT"/>
    <property type="match status" value="1"/>
</dbReference>
<keyword evidence="5" id="KW-1185">Reference proteome</keyword>
<evidence type="ECO:0000313" key="5">
    <source>
        <dbReference type="Proteomes" id="UP000494206"/>
    </source>
</evidence>
<dbReference type="AlphaFoldDB" id="A0A8S1FE57"/>
<evidence type="ECO:0000259" key="3">
    <source>
        <dbReference type="PROSITE" id="PS50237"/>
    </source>
</evidence>
<evidence type="ECO:0000256" key="1">
    <source>
        <dbReference type="ARBA" id="ARBA00022786"/>
    </source>
</evidence>
<dbReference type="Gene3D" id="3.30.2410.10">
    <property type="entry name" value="Hect, E3 ligase catalytic domain"/>
    <property type="match status" value="1"/>
</dbReference>
<organism evidence="4 5">
    <name type="scientific">Caenorhabditis bovis</name>
    <dbReference type="NCBI Taxonomy" id="2654633"/>
    <lineage>
        <taxon>Eukaryota</taxon>
        <taxon>Metazoa</taxon>
        <taxon>Ecdysozoa</taxon>
        <taxon>Nematoda</taxon>
        <taxon>Chromadorea</taxon>
        <taxon>Rhabditida</taxon>
        <taxon>Rhabditina</taxon>
        <taxon>Rhabditomorpha</taxon>
        <taxon>Rhabditoidea</taxon>
        <taxon>Rhabditidae</taxon>
        <taxon>Peloderinae</taxon>
        <taxon>Caenorhabditis</taxon>
    </lineage>
</organism>
<gene>
    <name evidence="4" type="ORF">CBOVIS_LOCUS12287</name>
</gene>
<dbReference type="Pfam" id="PF00632">
    <property type="entry name" value="HECT"/>
    <property type="match status" value="1"/>
</dbReference>
<evidence type="ECO:0000313" key="4">
    <source>
        <dbReference type="EMBL" id="CAB3410823.1"/>
    </source>
</evidence>
<feature type="domain" description="HECT" evidence="3">
    <location>
        <begin position="233"/>
        <end position="274"/>
    </location>
</feature>
<proteinExistence type="predicted"/>
<dbReference type="InterPro" id="IPR000569">
    <property type="entry name" value="HECT_dom"/>
</dbReference>
<keyword evidence="1 2" id="KW-0833">Ubl conjugation pathway</keyword>
<dbReference type="OrthoDB" id="5775613at2759"/>
<comment type="caution">
    <text evidence="2">Lacks conserved residue(s) required for the propagation of feature annotation.</text>
</comment>
<sequence>MDPPKVIMIGRERKSAIDYVNEIARFLEIFAYLGYSKVVEDIVYERIKFGSRFYQASRLVIVLDHDYVEENVGIARRYLLAKRLFAFELCWVTPDERQLIGFRICVKTLTRPPEKQVVHNRDLVERLNQILEKFEALGIPDAARVEMTSTKIRPRIRLLACLRSGSEKTDDTSTSDNHKMIPIADSIIVTTAVGISRYMILHCFSLDFPNILIFFEMTLIYYGLLDTTDRRISEYFPTAWSFVCMLKLPKYSTREKLDEKLRYAINSNAGFELM</sequence>
<comment type="caution">
    <text evidence="4">The sequence shown here is derived from an EMBL/GenBank/DDBJ whole genome shotgun (WGS) entry which is preliminary data.</text>
</comment>
<evidence type="ECO:0000256" key="2">
    <source>
        <dbReference type="PROSITE-ProRule" id="PRU00104"/>
    </source>
</evidence>
<protein>
    <recommendedName>
        <fullName evidence="3">HECT domain-containing protein</fullName>
    </recommendedName>
</protein>
<accession>A0A8S1FE57</accession>
<name>A0A8S1FE57_9PELO</name>
<dbReference type="GO" id="GO:0004842">
    <property type="term" value="F:ubiquitin-protein transferase activity"/>
    <property type="evidence" value="ECO:0007669"/>
    <property type="project" value="InterPro"/>
</dbReference>